<evidence type="ECO:0000313" key="2">
    <source>
        <dbReference type="EMBL" id="EAR92249.1"/>
    </source>
</evidence>
<accession>Q235N1</accession>
<sequence length="200" mass="22846">MQTRTIYLTILIALIGFSNTQFLAKEAQNFGDDRVQVPDICDVQIALNLKYLLLDVVGQQVQDENGHNFVRINFNFSVKQPSNLTKTCIFKSVKDIYYIDQMNQLGYFDSQVKKQTEQGLYIQLPINDIQNYAISTSTIANQDKIGFSSILNLKLTFGNTRVPVREYQIQYTIDQLANASIQFKDQNISFQNAQVGVRLV</sequence>
<keyword evidence="1" id="KW-0732">Signal</keyword>
<feature type="chain" id="PRO_5004201916" evidence="1">
    <location>
        <begin position="21"/>
        <end position="200"/>
    </location>
</feature>
<dbReference type="HOGENOM" id="CLU_1368682_0_0_1"/>
<dbReference type="EMBL" id="GG662759">
    <property type="protein sequence ID" value="EAR92249.1"/>
    <property type="molecule type" value="Genomic_DNA"/>
</dbReference>
<name>Q235N1_TETTS</name>
<feature type="signal peptide" evidence="1">
    <location>
        <begin position="1"/>
        <end position="20"/>
    </location>
</feature>
<keyword evidence="2" id="KW-0812">Transmembrane</keyword>
<dbReference type="Proteomes" id="UP000009168">
    <property type="component" value="Unassembled WGS sequence"/>
</dbReference>
<gene>
    <name evidence="2" type="ORF">TTHERM_01052970</name>
</gene>
<protein>
    <submittedName>
        <fullName evidence="2">Transmembrane protein, putative</fullName>
    </submittedName>
</protein>
<dbReference type="KEGG" id="tet:TTHERM_01052970"/>
<evidence type="ECO:0000256" key="1">
    <source>
        <dbReference type="SAM" id="SignalP"/>
    </source>
</evidence>
<dbReference type="GeneID" id="7835641"/>
<keyword evidence="3" id="KW-1185">Reference proteome</keyword>
<keyword evidence="2" id="KW-0472">Membrane</keyword>
<proteinExistence type="predicted"/>
<dbReference type="RefSeq" id="XP_001012494.1">
    <property type="nucleotide sequence ID" value="XM_001012494.2"/>
</dbReference>
<dbReference type="InParanoid" id="Q235N1"/>
<reference evidence="3" key="1">
    <citation type="journal article" date="2006" name="PLoS Biol.">
        <title>Macronuclear genome sequence of the ciliate Tetrahymena thermophila, a model eukaryote.</title>
        <authorList>
            <person name="Eisen J.A."/>
            <person name="Coyne R.S."/>
            <person name="Wu M."/>
            <person name="Wu D."/>
            <person name="Thiagarajan M."/>
            <person name="Wortman J.R."/>
            <person name="Badger J.H."/>
            <person name="Ren Q."/>
            <person name="Amedeo P."/>
            <person name="Jones K.M."/>
            <person name="Tallon L.J."/>
            <person name="Delcher A.L."/>
            <person name="Salzberg S.L."/>
            <person name="Silva J.C."/>
            <person name="Haas B.J."/>
            <person name="Majoros W.H."/>
            <person name="Farzad M."/>
            <person name="Carlton J.M."/>
            <person name="Smith R.K. Jr."/>
            <person name="Garg J."/>
            <person name="Pearlman R.E."/>
            <person name="Karrer K.M."/>
            <person name="Sun L."/>
            <person name="Manning G."/>
            <person name="Elde N.C."/>
            <person name="Turkewitz A.P."/>
            <person name="Asai D.J."/>
            <person name="Wilkes D.E."/>
            <person name="Wang Y."/>
            <person name="Cai H."/>
            <person name="Collins K."/>
            <person name="Stewart B.A."/>
            <person name="Lee S.R."/>
            <person name="Wilamowska K."/>
            <person name="Weinberg Z."/>
            <person name="Ruzzo W.L."/>
            <person name="Wloga D."/>
            <person name="Gaertig J."/>
            <person name="Frankel J."/>
            <person name="Tsao C.-C."/>
            <person name="Gorovsky M.A."/>
            <person name="Keeling P.J."/>
            <person name="Waller R.F."/>
            <person name="Patron N.J."/>
            <person name="Cherry J.M."/>
            <person name="Stover N.A."/>
            <person name="Krieger C.J."/>
            <person name="del Toro C."/>
            <person name="Ryder H.F."/>
            <person name="Williamson S.C."/>
            <person name="Barbeau R.A."/>
            <person name="Hamilton E.P."/>
            <person name="Orias E."/>
        </authorList>
    </citation>
    <scope>NUCLEOTIDE SEQUENCE [LARGE SCALE GENOMIC DNA]</scope>
    <source>
        <strain evidence="3">SB210</strain>
    </source>
</reference>
<dbReference type="AlphaFoldDB" id="Q235N1"/>
<organism evidence="2 3">
    <name type="scientific">Tetrahymena thermophila (strain SB210)</name>
    <dbReference type="NCBI Taxonomy" id="312017"/>
    <lineage>
        <taxon>Eukaryota</taxon>
        <taxon>Sar</taxon>
        <taxon>Alveolata</taxon>
        <taxon>Ciliophora</taxon>
        <taxon>Intramacronucleata</taxon>
        <taxon>Oligohymenophorea</taxon>
        <taxon>Hymenostomatida</taxon>
        <taxon>Tetrahymenina</taxon>
        <taxon>Tetrahymenidae</taxon>
        <taxon>Tetrahymena</taxon>
    </lineage>
</organism>
<evidence type="ECO:0000313" key="3">
    <source>
        <dbReference type="Proteomes" id="UP000009168"/>
    </source>
</evidence>